<dbReference type="InterPro" id="IPR050188">
    <property type="entry name" value="RluA_PseudoU_synthase"/>
</dbReference>
<dbReference type="AlphaFoldDB" id="A0AAJ7U0J8"/>
<name>A0AAJ7U0J8_PETMA</name>
<organism evidence="3 4">
    <name type="scientific">Petromyzon marinus</name>
    <name type="common">Sea lamprey</name>
    <dbReference type="NCBI Taxonomy" id="7757"/>
    <lineage>
        <taxon>Eukaryota</taxon>
        <taxon>Metazoa</taxon>
        <taxon>Chordata</taxon>
        <taxon>Craniata</taxon>
        <taxon>Vertebrata</taxon>
        <taxon>Cyclostomata</taxon>
        <taxon>Hyperoartia</taxon>
        <taxon>Petromyzontiformes</taxon>
        <taxon>Petromyzontidae</taxon>
        <taxon>Petromyzon</taxon>
    </lineage>
</organism>
<dbReference type="PANTHER" id="PTHR21600:SF87">
    <property type="entry name" value="RNA PSEUDOURIDYLATE SYNTHASE DOMAIN-CONTAINING PROTEIN 1"/>
    <property type="match status" value="1"/>
</dbReference>
<dbReference type="InterPro" id="IPR020103">
    <property type="entry name" value="PsdUridine_synth_cat_dom_sf"/>
</dbReference>
<dbReference type="SUPFAM" id="SSF55120">
    <property type="entry name" value="Pseudouridine synthase"/>
    <property type="match status" value="1"/>
</dbReference>
<dbReference type="PANTHER" id="PTHR21600">
    <property type="entry name" value="MITOCHONDRIAL RNA PSEUDOURIDINE SYNTHASE"/>
    <property type="match status" value="1"/>
</dbReference>
<sequence>MEAARLEQLSVLLEDADYLVLDKHWDLRIDSTRPRETLTVQQQLRHRYPQLLDPSTRHGFRFCHQLDYATSGALCVALSRQAAGGAFRAFSQRRVVKAYLALVRGHVKEEHMTIDYAIGKDTREGQTHMMCVEATPGCDNPKPCLTELTVLQTGRYGDDPATKVLLQPVTGRTHQLRVHCDAVGHAIVGDYTYSLRADTAPYRTMLHAALLRMPLGERTVQAEAPDPFVPDVDPSWCPEQTLRSVDEALAEVVRKAVATEARLAAEEAEVELSRRRTASTRSAGPVSEAATEELRRWLQEWPADL</sequence>
<dbReference type="Gene3D" id="3.30.2350.10">
    <property type="entry name" value="Pseudouridine synthase"/>
    <property type="match status" value="1"/>
</dbReference>
<dbReference type="InterPro" id="IPR006145">
    <property type="entry name" value="PsdUridine_synth_RsuA/RluA"/>
</dbReference>
<feature type="domain" description="Pseudouridine synthase RsuA/RluA-like" evidence="2">
    <location>
        <begin position="17"/>
        <end position="181"/>
    </location>
</feature>
<dbReference type="Proteomes" id="UP001318040">
    <property type="component" value="Chromosome 43"/>
</dbReference>
<dbReference type="CDD" id="cd02869">
    <property type="entry name" value="PseudoU_synth_RluA_like"/>
    <property type="match status" value="1"/>
</dbReference>
<evidence type="ECO:0000313" key="3">
    <source>
        <dbReference type="Proteomes" id="UP001318040"/>
    </source>
</evidence>
<dbReference type="Pfam" id="PF00849">
    <property type="entry name" value="PseudoU_synth_2"/>
    <property type="match status" value="1"/>
</dbReference>
<reference evidence="4" key="1">
    <citation type="submission" date="2025-08" db="UniProtKB">
        <authorList>
            <consortium name="RefSeq"/>
        </authorList>
    </citation>
    <scope>IDENTIFICATION</scope>
    <source>
        <tissue evidence="4">Sperm</tissue>
    </source>
</reference>
<dbReference type="RefSeq" id="XP_032826098.1">
    <property type="nucleotide sequence ID" value="XM_032970207.1"/>
</dbReference>
<evidence type="ECO:0000256" key="1">
    <source>
        <dbReference type="ARBA" id="ARBA00010876"/>
    </source>
</evidence>
<dbReference type="KEGG" id="pmrn:116951520"/>
<dbReference type="GO" id="GO:0000455">
    <property type="term" value="P:enzyme-directed rRNA pseudouridine synthesis"/>
    <property type="evidence" value="ECO:0007669"/>
    <property type="project" value="TreeGrafter"/>
</dbReference>
<protein>
    <submittedName>
        <fullName evidence="4">RNA pseudouridylate synthase domain-containing protein 1</fullName>
    </submittedName>
</protein>
<evidence type="ECO:0000313" key="4">
    <source>
        <dbReference type="RefSeq" id="XP_032826098.1"/>
    </source>
</evidence>
<gene>
    <name evidence="4" type="primary">RPUSD1</name>
</gene>
<keyword evidence="3" id="KW-1185">Reference proteome</keyword>
<accession>A0AAJ7U0J8</accession>
<proteinExistence type="inferred from homology"/>
<evidence type="ECO:0000259" key="2">
    <source>
        <dbReference type="Pfam" id="PF00849"/>
    </source>
</evidence>
<dbReference type="CTD" id="113000"/>
<comment type="similarity">
    <text evidence="1">Belongs to the pseudouridine synthase RluA family.</text>
</comment>
<dbReference type="GO" id="GO:0003723">
    <property type="term" value="F:RNA binding"/>
    <property type="evidence" value="ECO:0007669"/>
    <property type="project" value="InterPro"/>
</dbReference>
<dbReference type="GO" id="GO:0009982">
    <property type="term" value="F:pseudouridine synthase activity"/>
    <property type="evidence" value="ECO:0007669"/>
    <property type="project" value="InterPro"/>
</dbReference>